<dbReference type="AlphaFoldDB" id="X0UMA9"/>
<dbReference type="SUPFAM" id="SSF53163">
    <property type="entry name" value="HybD-like"/>
    <property type="match status" value="1"/>
</dbReference>
<evidence type="ECO:0000313" key="1">
    <source>
        <dbReference type="EMBL" id="GAG00422.1"/>
    </source>
</evidence>
<dbReference type="InterPro" id="IPR023430">
    <property type="entry name" value="Pept_HybD-like_dom_sf"/>
</dbReference>
<evidence type="ECO:0008006" key="2">
    <source>
        <dbReference type="Google" id="ProtNLM"/>
    </source>
</evidence>
<reference evidence="1" key="1">
    <citation type="journal article" date="2014" name="Front. Microbiol.">
        <title>High frequency of phylogenetically diverse reductive dehalogenase-homologous genes in deep subseafloor sedimentary metagenomes.</title>
        <authorList>
            <person name="Kawai M."/>
            <person name="Futagami T."/>
            <person name="Toyoda A."/>
            <person name="Takaki Y."/>
            <person name="Nishi S."/>
            <person name="Hori S."/>
            <person name="Arai W."/>
            <person name="Tsubouchi T."/>
            <person name="Morono Y."/>
            <person name="Uchiyama I."/>
            <person name="Ito T."/>
            <person name="Fujiyama A."/>
            <person name="Inagaki F."/>
            <person name="Takami H."/>
        </authorList>
    </citation>
    <scope>NUCLEOTIDE SEQUENCE</scope>
    <source>
        <strain evidence="1">Expedition CK06-06</strain>
    </source>
</reference>
<proteinExistence type="predicted"/>
<protein>
    <recommendedName>
        <fullName evidence="2">Hydrogenase maturation protease</fullName>
    </recommendedName>
</protein>
<dbReference type="Gene3D" id="3.40.50.1450">
    <property type="entry name" value="HybD-like"/>
    <property type="match status" value="1"/>
</dbReference>
<sequence length="192" mass="20491">MPVGWTLGWGLDPFIADVTGGAKEEAPPVELAEAGAYEGLPPKRGVLIVAMGDDHRGDGSIALHLIDCLRQFDWPGDVAFCRADESVPHRAEKFSHVIMLDAMEGPDGPGALYQADPAELLSRSTGQSDKPMGMLGMLSPAVRKRLAIFGLHPRTSAWGSHLSEEMLAALPVILPYIRAFVLQALGNVGAIN</sequence>
<name>X0UMA9_9ZZZZ</name>
<gene>
    <name evidence="1" type="ORF">S01H1_39660</name>
</gene>
<accession>X0UMA9</accession>
<organism evidence="1">
    <name type="scientific">marine sediment metagenome</name>
    <dbReference type="NCBI Taxonomy" id="412755"/>
    <lineage>
        <taxon>unclassified sequences</taxon>
        <taxon>metagenomes</taxon>
        <taxon>ecological metagenomes</taxon>
    </lineage>
</organism>
<comment type="caution">
    <text evidence="1">The sequence shown here is derived from an EMBL/GenBank/DDBJ whole genome shotgun (WGS) entry which is preliminary data.</text>
</comment>
<dbReference type="EMBL" id="BARS01025055">
    <property type="protein sequence ID" value="GAG00422.1"/>
    <property type="molecule type" value="Genomic_DNA"/>
</dbReference>